<gene>
    <name evidence="3" type="ORF">GBAR_LOCUS12618</name>
</gene>
<feature type="chain" id="PRO_5041440519" evidence="2">
    <location>
        <begin position="22"/>
        <end position="126"/>
    </location>
</feature>
<proteinExistence type="predicted"/>
<dbReference type="EMBL" id="CASHTH010001875">
    <property type="protein sequence ID" value="CAI8021223.1"/>
    <property type="molecule type" value="Genomic_DNA"/>
</dbReference>
<dbReference type="Proteomes" id="UP001174909">
    <property type="component" value="Unassembled WGS sequence"/>
</dbReference>
<feature type="region of interest" description="Disordered" evidence="1">
    <location>
        <begin position="29"/>
        <end position="49"/>
    </location>
</feature>
<feature type="signal peptide" evidence="2">
    <location>
        <begin position="1"/>
        <end position="21"/>
    </location>
</feature>
<comment type="caution">
    <text evidence="3">The sequence shown here is derived from an EMBL/GenBank/DDBJ whole genome shotgun (WGS) entry which is preliminary data.</text>
</comment>
<protein>
    <submittedName>
        <fullName evidence="3">Uncharacterized protein</fullName>
    </submittedName>
</protein>
<reference evidence="3" key="1">
    <citation type="submission" date="2023-03" db="EMBL/GenBank/DDBJ databases">
        <authorList>
            <person name="Steffen K."/>
            <person name="Cardenas P."/>
        </authorList>
    </citation>
    <scope>NUCLEOTIDE SEQUENCE</scope>
</reference>
<evidence type="ECO:0000313" key="3">
    <source>
        <dbReference type="EMBL" id="CAI8021223.1"/>
    </source>
</evidence>
<keyword evidence="2" id="KW-0732">Signal</keyword>
<name>A0AA35S0K6_GEOBA</name>
<organism evidence="3 4">
    <name type="scientific">Geodia barretti</name>
    <name type="common">Barrett's horny sponge</name>
    <dbReference type="NCBI Taxonomy" id="519541"/>
    <lineage>
        <taxon>Eukaryota</taxon>
        <taxon>Metazoa</taxon>
        <taxon>Porifera</taxon>
        <taxon>Demospongiae</taxon>
        <taxon>Heteroscleromorpha</taxon>
        <taxon>Tetractinellida</taxon>
        <taxon>Astrophorina</taxon>
        <taxon>Geodiidae</taxon>
        <taxon>Geodia</taxon>
    </lineage>
</organism>
<evidence type="ECO:0000256" key="2">
    <source>
        <dbReference type="SAM" id="SignalP"/>
    </source>
</evidence>
<dbReference type="AlphaFoldDB" id="A0AA35S0K6"/>
<evidence type="ECO:0000256" key="1">
    <source>
        <dbReference type="SAM" id="MobiDB-lite"/>
    </source>
</evidence>
<evidence type="ECO:0000313" key="4">
    <source>
        <dbReference type="Proteomes" id="UP001174909"/>
    </source>
</evidence>
<keyword evidence="4" id="KW-1185">Reference proteome</keyword>
<sequence length="126" mass="14068">MKIFTAVTLVVFLCCLEVALCYPSWPAAKPRGRPQGLSVGTPGSTGGNTLRRLGKTQGMLEKPKSHVLKTAIAQQDDDYYMVLICHLKDDCSDNGYVVWSEEECCDFGPGLAVRYYSEEWERCYSC</sequence>
<accession>A0AA35S0K6</accession>